<dbReference type="PANTHER" id="PTHR23278">
    <property type="entry name" value="SIDESTEP PROTEIN"/>
    <property type="match status" value="1"/>
</dbReference>
<evidence type="ECO:0008006" key="3">
    <source>
        <dbReference type="Google" id="ProtNLM"/>
    </source>
</evidence>
<gene>
    <name evidence="1" type="ORF">pipiens_000704</name>
</gene>
<accession>A0ABD1CG94</accession>
<protein>
    <recommendedName>
        <fullName evidence="3">Ig-like domain-containing protein</fullName>
    </recommendedName>
</protein>
<dbReference type="SUPFAM" id="SSF48726">
    <property type="entry name" value="Immunoglobulin"/>
    <property type="match status" value="1"/>
</dbReference>
<comment type="caution">
    <text evidence="1">The sequence shown here is derived from an EMBL/GenBank/DDBJ whole genome shotgun (WGS) entry which is preliminary data.</text>
</comment>
<feature type="non-terminal residue" evidence="1">
    <location>
        <position position="1"/>
    </location>
</feature>
<dbReference type="InterPro" id="IPR036179">
    <property type="entry name" value="Ig-like_dom_sf"/>
</dbReference>
<organism evidence="1 2">
    <name type="scientific">Culex pipiens pipiens</name>
    <name type="common">Northern house mosquito</name>
    <dbReference type="NCBI Taxonomy" id="38569"/>
    <lineage>
        <taxon>Eukaryota</taxon>
        <taxon>Metazoa</taxon>
        <taxon>Ecdysozoa</taxon>
        <taxon>Arthropoda</taxon>
        <taxon>Hexapoda</taxon>
        <taxon>Insecta</taxon>
        <taxon>Pterygota</taxon>
        <taxon>Neoptera</taxon>
        <taxon>Endopterygota</taxon>
        <taxon>Diptera</taxon>
        <taxon>Nematocera</taxon>
        <taxon>Culicoidea</taxon>
        <taxon>Culicidae</taxon>
        <taxon>Culicinae</taxon>
        <taxon>Culicini</taxon>
        <taxon>Culex</taxon>
        <taxon>Culex</taxon>
    </lineage>
</organism>
<dbReference type="AlphaFoldDB" id="A0ABD1CG94"/>
<keyword evidence="2" id="KW-1185">Reference proteome</keyword>
<evidence type="ECO:0000313" key="2">
    <source>
        <dbReference type="Proteomes" id="UP001562425"/>
    </source>
</evidence>
<name>A0ABD1CG94_CULPP</name>
<reference evidence="1 2" key="1">
    <citation type="submission" date="2024-05" db="EMBL/GenBank/DDBJ databases">
        <title>Culex pipiens pipiens assembly and annotation.</title>
        <authorList>
            <person name="Alout H."/>
            <person name="Durand T."/>
        </authorList>
    </citation>
    <scope>NUCLEOTIDE SEQUENCE [LARGE SCALE GENOMIC DNA]</scope>
    <source>
        <strain evidence="1">HA-2024</strain>
        <tissue evidence="1">Whole body</tissue>
    </source>
</reference>
<sequence>SADTRGRDVTSAKRWSDETVFGQRAYFLFDKQPGELAVQNAREPDSGVYRCRVDFIVAQTRNSIVNLTIIGK</sequence>
<dbReference type="PANTHER" id="PTHR23278:SF25">
    <property type="entry name" value="GH14967P"/>
    <property type="match status" value="1"/>
</dbReference>
<evidence type="ECO:0000313" key="1">
    <source>
        <dbReference type="EMBL" id="KAL1375398.1"/>
    </source>
</evidence>
<proteinExistence type="predicted"/>
<feature type="non-terminal residue" evidence="1">
    <location>
        <position position="72"/>
    </location>
</feature>
<dbReference type="Proteomes" id="UP001562425">
    <property type="component" value="Unassembled WGS sequence"/>
</dbReference>
<dbReference type="InterPro" id="IPR013783">
    <property type="entry name" value="Ig-like_fold"/>
</dbReference>
<dbReference type="EMBL" id="JBEHCU010012516">
    <property type="protein sequence ID" value="KAL1375398.1"/>
    <property type="molecule type" value="Genomic_DNA"/>
</dbReference>
<dbReference type="Gene3D" id="2.60.40.10">
    <property type="entry name" value="Immunoglobulins"/>
    <property type="match status" value="1"/>
</dbReference>